<evidence type="ECO:0000256" key="4">
    <source>
        <dbReference type="SAM" id="MobiDB-lite"/>
    </source>
</evidence>
<dbReference type="GO" id="GO:0008173">
    <property type="term" value="F:RNA methyltransferase activity"/>
    <property type="evidence" value="ECO:0007669"/>
    <property type="project" value="InterPro"/>
</dbReference>
<dbReference type="AlphaFoldDB" id="A0A0R1ZI70"/>
<accession>A0A0R1ZI70</accession>
<organism evidence="6 7">
    <name type="scientific">Lacticaseibacillus sharpeae JCM 1186 = DSM 20505</name>
    <dbReference type="NCBI Taxonomy" id="1291052"/>
    <lineage>
        <taxon>Bacteria</taxon>
        <taxon>Bacillati</taxon>
        <taxon>Bacillota</taxon>
        <taxon>Bacilli</taxon>
        <taxon>Lactobacillales</taxon>
        <taxon>Lactobacillaceae</taxon>
        <taxon>Lacticaseibacillus</taxon>
    </lineage>
</organism>
<evidence type="ECO:0000256" key="2">
    <source>
        <dbReference type="ARBA" id="ARBA00022603"/>
    </source>
</evidence>
<dbReference type="GO" id="GO:0005829">
    <property type="term" value="C:cytosol"/>
    <property type="evidence" value="ECO:0007669"/>
    <property type="project" value="TreeGrafter"/>
</dbReference>
<dbReference type="InterPro" id="IPR029026">
    <property type="entry name" value="tRNA_m1G_MTases_N"/>
</dbReference>
<dbReference type="Proteomes" id="UP000051679">
    <property type="component" value="Unassembled WGS sequence"/>
</dbReference>
<evidence type="ECO:0000313" key="7">
    <source>
        <dbReference type="Proteomes" id="UP000051679"/>
    </source>
</evidence>
<sequence>MGKLGMANWNNKRGGERQGKNAGGRNNGARDEGQQRNRKPGNFRGQRDGQGKGKVDRKQREVPATEGDDDSEFIFGRHAVQEALREGSAATINKLFVQSELKGDQIHDIVKTAQTKKIIVSQVPKSKLDLLSDRGNHQGVMLAMTPYAYASIDDLFANAAKANQEPFFLLLDNLEDPHNLGSILRTADAVGVHGIIIPKHRAVGLTSTVAKISTGAIEHVPVARVTNLAATIRQLKERGMWIFGTAMEGQDYRKWNAQGSVGLVIGNEGKGISPGVAKLMDATISIPMVGHVQSLNASVATGILLYQAFTSRESAE</sequence>
<evidence type="ECO:0000313" key="6">
    <source>
        <dbReference type="EMBL" id="KRM54641.1"/>
    </source>
</evidence>
<dbReference type="Gene3D" id="3.40.1280.10">
    <property type="match status" value="1"/>
</dbReference>
<dbReference type="InterPro" id="IPR029028">
    <property type="entry name" value="Alpha/beta_knot_MTases"/>
</dbReference>
<dbReference type="GO" id="GO:0032259">
    <property type="term" value="P:methylation"/>
    <property type="evidence" value="ECO:0007669"/>
    <property type="project" value="UniProtKB-KW"/>
</dbReference>
<dbReference type="InterPro" id="IPR013123">
    <property type="entry name" value="SpoU_subst-bd"/>
</dbReference>
<dbReference type="SUPFAM" id="SSF75217">
    <property type="entry name" value="alpha/beta knot"/>
    <property type="match status" value="1"/>
</dbReference>
<dbReference type="NCBIfam" id="TIGR00186">
    <property type="entry name" value="rRNA_methyl_3"/>
    <property type="match status" value="1"/>
</dbReference>
<evidence type="ECO:0000259" key="5">
    <source>
        <dbReference type="SMART" id="SM00967"/>
    </source>
</evidence>
<feature type="domain" description="RNA 2-O ribose methyltransferase substrate binding" evidence="5">
    <location>
        <begin position="73"/>
        <end position="150"/>
    </location>
</feature>
<feature type="compositionally biased region" description="Basic and acidic residues" evidence="4">
    <location>
        <begin position="45"/>
        <end position="63"/>
    </location>
</feature>
<comment type="caution">
    <text evidence="6">The sequence shown here is derived from an EMBL/GenBank/DDBJ whole genome shotgun (WGS) entry which is preliminary data.</text>
</comment>
<gene>
    <name evidence="6" type="ORF">FC18_GL002352</name>
</gene>
<dbReference type="SMART" id="SM00967">
    <property type="entry name" value="SpoU_sub_bind"/>
    <property type="match status" value="1"/>
</dbReference>
<dbReference type="EMBL" id="AYYO01000050">
    <property type="protein sequence ID" value="KRM54641.1"/>
    <property type="molecule type" value="Genomic_DNA"/>
</dbReference>
<proteinExistence type="inferred from homology"/>
<evidence type="ECO:0000256" key="1">
    <source>
        <dbReference type="ARBA" id="ARBA00007228"/>
    </source>
</evidence>
<keyword evidence="3" id="KW-0808">Transferase</keyword>
<dbReference type="GO" id="GO:0003723">
    <property type="term" value="F:RNA binding"/>
    <property type="evidence" value="ECO:0007669"/>
    <property type="project" value="InterPro"/>
</dbReference>
<dbReference type="Pfam" id="PF08032">
    <property type="entry name" value="SpoU_sub_bind"/>
    <property type="match status" value="1"/>
</dbReference>
<reference evidence="6 7" key="1">
    <citation type="journal article" date="2015" name="Genome Announc.">
        <title>Expanding the biotechnology potential of lactobacilli through comparative genomics of 213 strains and associated genera.</title>
        <authorList>
            <person name="Sun Z."/>
            <person name="Harris H.M."/>
            <person name="McCann A."/>
            <person name="Guo C."/>
            <person name="Argimon S."/>
            <person name="Zhang W."/>
            <person name="Yang X."/>
            <person name="Jeffery I.B."/>
            <person name="Cooney J.C."/>
            <person name="Kagawa T.F."/>
            <person name="Liu W."/>
            <person name="Song Y."/>
            <person name="Salvetti E."/>
            <person name="Wrobel A."/>
            <person name="Rasinkangas P."/>
            <person name="Parkhill J."/>
            <person name="Rea M.C."/>
            <person name="O'Sullivan O."/>
            <person name="Ritari J."/>
            <person name="Douillard F.P."/>
            <person name="Paul Ross R."/>
            <person name="Yang R."/>
            <person name="Briner A.E."/>
            <person name="Felis G.E."/>
            <person name="de Vos W.M."/>
            <person name="Barrangou R."/>
            <person name="Klaenhammer T.R."/>
            <person name="Caufield P.W."/>
            <person name="Cui Y."/>
            <person name="Zhang H."/>
            <person name="O'Toole P.W."/>
        </authorList>
    </citation>
    <scope>NUCLEOTIDE SEQUENCE [LARGE SCALE GENOMIC DNA]</scope>
    <source>
        <strain evidence="6 7">DSM 20505</strain>
    </source>
</reference>
<dbReference type="PATRIC" id="fig|1291052.5.peg.2427"/>
<dbReference type="STRING" id="1291052.FC18_GL002352"/>
<dbReference type="InterPro" id="IPR029064">
    <property type="entry name" value="Ribosomal_eL30-like_sf"/>
</dbReference>
<dbReference type="Pfam" id="PF00588">
    <property type="entry name" value="SpoU_methylase"/>
    <property type="match status" value="1"/>
</dbReference>
<dbReference type="InterPro" id="IPR001537">
    <property type="entry name" value="SpoU_MeTrfase"/>
</dbReference>
<dbReference type="CDD" id="cd18103">
    <property type="entry name" value="SpoU-like_RlmB"/>
    <property type="match status" value="1"/>
</dbReference>
<dbReference type="InterPro" id="IPR004441">
    <property type="entry name" value="rRNA_MeTrfase_TrmH"/>
</dbReference>
<dbReference type="FunFam" id="3.40.1280.10:FF:000008">
    <property type="entry name" value="Group 3 RNA methyltransferase TrmH"/>
    <property type="match status" value="1"/>
</dbReference>
<protein>
    <submittedName>
        <fullName evidence="6">rRNA methylase</fullName>
    </submittedName>
</protein>
<dbReference type="Gene3D" id="3.30.1330.30">
    <property type="match status" value="1"/>
</dbReference>
<dbReference type="GO" id="GO:0006396">
    <property type="term" value="P:RNA processing"/>
    <property type="evidence" value="ECO:0007669"/>
    <property type="project" value="InterPro"/>
</dbReference>
<keyword evidence="2 6" id="KW-0489">Methyltransferase</keyword>
<dbReference type="PANTHER" id="PTHR46429">
    <property type="entry name" value="23S RRNA (GUANOSINE-2'-O-)-METHYLTRANSFERASE RLMB"/>
    <property type="match status" value="1"/>
</dbReference>
<comment type="similarity">
    <text evidence="1">Belongs to the class IV-like SAM-binding methyltransferase superfamily. RNA methyltransferase TrmH family.</text>
</comment>
<name>A0A0R1ZI70_9LACO</name>
<keyword evidence="7" id="KW-1185">Reference proteome</keyword>
<evidence type="ECO:0000256" key="3">
    <source>
        <dbReference type="ARBA" id="ARBA00022679"/>
    </source>
</evidence>
<dbReference type="SUPFAM" id="SSF55315">
    <property type="entry name" value="L30e-like"/>
    <property type="match status" value="1"/>
</dbReference>
<feature type="region of interest" description="Disordered" evidence="4">
    <location>
        <begin position="1"/>
        <end position="72"/>
    </location>
</feature>
<dbReference type="PANTHER" id="PTHR46429:SF1">
    <property type="entry name" value="23S RRNA (GUANOSINE-2'-O-)-METHYLTRANSFERASE RLMB"/>
    <property type="match status" value="1"/>
</dbReference>